<dbReference type="GO" id="GO:0016757">
    <property type="term" value="F:glycosyltransferase activity"/>
    <property type="evidence" value="ECO:0007669"/>
    <property type="project" value="UniProtKB-KW"/>
</dbReference>
<dbReference type="Pfam" id="PF00535">
    <property type="entry name" value="Glycos_transf_2"/>
    <property type="match status" value="1"/>
</dbReference>
<keyword evidence="3 6" id="KW-0808">Transferase</keyword>
<keyword evidence="4" id="KW-1133">Transmembrane helix</keyword>
<evidence type="ECO:0000256" key="2">
    <source>
        <dbReference type="ARBA" id="ARBA00022676"/>
    </source>
</evidence>
<gene>
    <name evidence="6" type="ORF">PX52LOC_03048</name>
</gene>
<sequence>MTADPVGILIVNYNGGPHLSACLTALERQTVPRYRFEVIVLDNASRDGSADGIPTRFPWVRLVRSSENLGFAEGNNVAARYAHGDTVILLNNDTIPDPYWLEELLRATAEHPGHTPASKLVFADRPDVMNSAGLCLLRDGRGMDAGFELRDGGQFEAGGPVFAGCGAAVVLRKDAAGNVLDPDYFLYYEDLDAGWRNELTGMHAVAAPRSLVRHVHGAAAGGESPVFRFHVDRNRALASLRNADAFLAVWAGFLLLAKVPQAFLRLARGKVRRRNAVAVLGAFLSYLDRLPGTLVDRYLTRCWHVRRGG</sequence>
<protein>
    <submittedName>
        <fullName evidence="6">GT2 family glycosyltransferase</fullName>
    </submittedName>
</protein>
<keyword evidence="2" id="KW-0328">Glycosyltransferase</keyword>
<feature type="domain" description="Glycosyltransferase 2-like" evidence="5">
    <location>
        <begin position="8"/>
        <end position="112"/>
    </location>
</feature>
<evidence type="ECO:0000256" key="1">
    <source>
        <dbReference type="ARBA" id="ARBA00006739"/>
    </source>
</evidence>
<proteinExistence type="inferred from homology"/>
<keyword evidence="4" id="KW-0472">Membrane</keyword>
<dbReference type="EMBL" id="CP042425">
    <property type="protein sequence ID" value="QEL16109.1"/>
    <property type="molecule type" value="Genomic_DNA"/>
</dbReference>
<dbReference type="PANTHER" id="PTHR43179">
    <property type="entry name" value="RHAMNOSYLTRANSFERASE WBBL"/>
    <property type="match status" value="1"/>
</dbReference>
<dbReference type="CDD" id="cd04186">
    <property type="entry name" value="GT_2_like_c"/>
    <property type="match status" value="1"/>
</dbReference>
<evidence type="ECO:0000313" key="7">
    <source>
        <dbReference type="Proteomes" id="UP000324974"/>
    </source>
</evidence>
<keyword evidence="4" id="KW-0812">Transmembrane</keyword>
<dbReference type="RefSeq" id="WP_149110873.1">
    <property type="nucleotide sequence ID" value="NZ_CP042425.1"/>
</dbReference>
<organism evidence="6 7">
    <name type="scientific">Limnoglobus roseus</name>
    <dbReference type="NCBI Taxonomy" id="2598579"/>
    <lineage>
        <taxon>Bacteria</taxon>
        <taxon>Pseudomonadati</taxon>
        <taxon>Planctomycetota</taxon>
        <taxon>Planctomycetia</taxon>
        <taxon>Gemmatales</taxon>
        <taxon>Gemmataceae</taxon>
        <taxon>Limnoglobus</taxon>
    </lineage>
</organism>
<dbReference type="Proteomes" id="UP000324974">
    <property type="component" value="Chromosome"/>
</dbReference>
<evidence type="ECO:0000256" key="3">
    <source>
        <dbReference type="ARBA" id="ARBA00022679"/>
    </source>
</evidence>
<dbReference type="InterPro" id="IPR029044">
    <property type="entry name" value="Nucleotide-diphossugar_trans"/>
</dbReference>
<dbReference type="PANTHER" id="PTHR43179:SF12">
    <property type="entry name" value="GALACTOFURANOSYLTRANSFERASE GLFT2"/>
    <property type="match status" value="1"/>
</dbReference>
<dbReference type="Gene3D" id="3.90.550.10">
    <property type="entry name" value="Spore Coat Polysaccharide Biosynthesis Protein SpsA, Chain A"/>
    <property type="match status" value="1"/>
</dbReference>
<evidence type="ECO:0000313" key="6">
    <source>
        <dbReference type="EMBL" id="QEL16109.1"/>
    </source>
</evidence>
<dbReference type="SUPFAM" id="SSF53448">
    <property type="entry name" value="Nucleotide-diphospho-sugar transferases"/>
    <property type="match status" value="1"/>
</dbReference>
<comment type="similarity">
    <text evidence="1">Belongs to the glycosyltransferase 2 family.</text>
</comment>
<keyword evidence="7" id="KW-1185">Reference proteome</keyword>
<accession>A0A5C1A9R0</accession>
<dbReference type="InterPro" id="IPR001173">
    <property type="entry name" value="Glyco_trans_2-like"/>
</dbReference>
<name>A0A5C1A9R0_9BACT</name>
<dbReference type="KEGG" id="lrs:PX52LOC_03048"/>
<dbReference type="OrthoDB" id="2592041at2"/>
<feature type="transmembrane region" description="Helical" evidence="4">
    <location>
        <begin position="245"/>
        <end position="264"/>
    </location>
</feature>
<reference evidence="7" key="1">
    <citation type="submission" date="2019-08" db="EMBL/GenBank/DDBJ databases">
        <title>Limnoglobus roseus gen. nov., sp. nov., a novel freshwater planctomycete with a giant genome from the family Gemmataceae.</title>
        <authorList>
            <person name="Kulichevskaya I.S."/>
            <person name="Naumoff D.G."/>
            <person name="Miroshnikov K."/>
            <person name="Ivanova A."/>
            <person name="Philippov D.A."/>
            <person name="Hakobyan A."/>
            <person name="Rijpstra I.C."/>
            <person name="Sinninghe Damste J.S."/>
            <person name="Liesack W."/>
            <person name="Dedysh S.N."/>
        </authorList>
    </citation>
    <scope>NUCLEOTIDE SEQUENCE [LARGE SCALE GENOMIC DNA]</scope>
    <source>
        <strain evidence="7">PX52</strain>
    </source>
</reference>
<evidence type="ECO:0000256" key="4">
    <source>
        <dbReference type="SAM" id="Phobius"/>
    </source>
</evidence>
<evidence type="ECO:0000259" key="5">
    <source>
        <dbReference type="Pfam" id="PF00535"/>
    </source>
</evidence>
<dbReference type="AlphaFoldDB" id="A0A5C1A9R0"/>